<name>A0A944DDW2_DENI1</name>
<evidence type="ECO:0000256" key="1">
    <source>
        <dbReference type="ARBA" id="ARBA00023015"/>
    </source>
</evidence>
<dbReference type="Proteomes" id="UP000694660">
    <property type="component" value="Unassembled WGS sequence"/>
</dbReference>
<evidence type="ECO:0000259" key="4">
    <source>
        <dbReference type="PROSITE" id="PS01124"/>
    </source>
</evidence>
<dbReference type="InterPro" id="IPR018062">
    <property type="entry name" value="HTH_AraC-typ_CS"/>
</dbReference>
<dbReference type="PROSITE" id="PS00041">
    <property type="entry name" value="HTH_ARAC_FAMILY_1"/>
    <property type="match status" value="1"/>
</dbReference>
<keyword evidence="6" id="KW-1185">Reference proteome</keyword>
<dbReference type="PANTHER" id="PTHR46796:SF7">
    <property type="entry name" value="ARAC FAMILY TRANSCRIPTIONAL REGULATOR"/>
    <property type="match status" value="1"/>
</dbReference>
<protein>
    <submittedName>
        <fullName evidence="5">AraC family transcriptional regulator</fullName>
    </submittedName>
</protein>
<sequence length="275" mass="30155">MDALSPIFERISLSTRIFFSGQLCLLTDFDASGGMGHLHLLKTGRVSVHTGTDKVCMVDRPSAILIPRPQRHRLEPLDDGGIDLVCALLDLGAGVRSPIAMALPDCLVLPIEAAQPVAPVLDLLFREAFGSRYGRQPALDRLAEYFMILVLRQVIDSGATPKGLFAGLADPRLARAITAMHEKPAHPWSLEQLADLAGMSRARFVVNFRDTLGETPHAYLTDWRLSIAQNRMRAGRPLKQVAAEVGYPNVAALARVFTRRFGKSPTAWLNERAPS</sequence>
<dbReference type="PROSITE" id="PS01124">
    <property type="entry name" value="HTH_ARAC_FAMILY_2"/>
    <property type="match status" value="1"/>
</dbReference>
<dbReference type="InterPro" id="IPR018060">
    <property type="entry name" value="HTH_AraC"/>
</dbReference>
<dbReference type="RefSeq" id="WP_214362489.1">
    <property type="nucleotide sequence ID" value="NZ_JAEKFT010000018.1"/>
</dbReference>
<dbReference type="PANTHER" id="PTHR46796">
    <property type="entry name" value="HTH-TYPE TRANSCRIPTIONAL ACTIVATOR RHAS-RELATED"/>
    <property type="match status" value="1"/>
</dbReference>
<dbReference type="EMBL" id="JAEKFT010000018">
    <property type="protein sequence ID" value="MBT0962537.1"/>
    <property type="molecule type" value="Genomic_DNA"/>
</dbReference>
<dbReference type="SMART" id="SM00342">
    <property type="entry name" value="HTH_ARAC"/>
    <property type="match status" value="1"/>
</dbReference>
<organism evidence="5 6">
    <name type="scientific">Denitromonas iodatirespirans</name>
    <dbReference type="NCBI Taxonomy" id="2795389"/>
    <lineage>
        <taxon>Bacteria</taxon>
        <taxon>Pseudomonadati</taxon>
        <taxon>Pseudomonadota</taxon>
        <taxon>Betaproteobacteria</taxon>
        <taxon>Rhodocyclales</taxon>
        <taxon>Zoogloeaceae</taxon>
        <taxon>Denitromonas</taxon>
    </lineage>
</organism>
<dbReference type="GO" id="GO:0003700">
    <property type="term" value="F:DNA-binding transcription factor activity"/>
    <property type="evidence" value="ECO:0007669"/>
    <property type="project" value="InterPro"/>
</dbReference>
<evidence type="ECO:0000256" key="3">
    <source>
        <dbReference type="ARBA" id="ARBA00023163"/>
    </source>
</evidence>
<keyword evidence="3" id="KW-0804">Transcription</keyword>
<dbReference type="InterPro" id="IPR032783">
    <property type="entry name" value="AraC_lig"/>
</dbReference>
<dbReference type="Pfam" id="PF12833">
    <property type="entry name" value="HTH_18"/>
    <property type="match status" value="1"/>
</dbReference>
<evidence type="ECO:0000313" key="5">
    <source>
        <dbReference type="EMBL" id="MBT0962537.1"/>
    </source>
</evidence>
<dbReference type="InterPro" id="IPR050204">
    <property type="entry name" value="AraC_XylS_family_regulators"/>
</dbReference>
<dbReference type="InterPro" id="IPR009057">
    <property type="entry name" value="Homeodomain-like_sf"/>
</dbReference>
<dbReference type="AlphaFoldDB" id="A0A944DDW2"/>
<dbReference type="SUPFAM" id="SSF46689">
    <property type="entry name" value="Homeodomain-like"/>
    <property type="match status" value="2"/>
</dbReference>
<dbReference type="Pfam" id="PF12852">
    <property type="entry name" value="Cupin_6"/>
    <property type="match status" value="1"/>
</dbReference>
<keyword evidence="1" id="KW-0805">Transcription regulation</keyword>
<keyword evidence="2" id="KW-0238">DNA-binding</keyword>
<gene>
    <name evidence="5" type="ORF">I8J34_15260</name>
</gene>
<evidence type="ECO:0000256" key="2">
    <source>
        <dbReference type="ARBA" id="ARBA00023125"/>
    </source>
</evidence>
<dbReference type="GO" id="GO:0043565">
    <property type="term" value="F:sequence-specific DNA binding"/>
    <property type="evidence" value="ECO:0007669"/>
    <property type="project" value="InterPro"/>
</dbReference>
<proteinExistence type="predicted"/>
<comment type="caution">
    <text evidence="5">The sequence shown here is derived from an EMBL/GenBank/DDBJ whole genome shotgun (WGS) entry which is preliminary data.</text>
</comment>
<reference evidence="6" key="1">
    <citation type="journal article" date="2022" name="ISME J.">
        <title>Genetic and phylogenetic analysis of dissimilatory iodate-reducing bacteria identifies potential niches across the world's oceans.</title>
        <authorList>
            <person name="Reyes-Umana V."/>
            <person name="Henning Z."/>
            <person name="Lee K."/>
            <person name="Barnum T.P."/>
            <person name="Coates J.D."/>
        </authorList>
    </citation>
    <scope>NUCLEOTIDE SEQUENCE [LARGE SCALE GENOMIC DNA]</scope>
    <source>
        <strain evidence="6">IR12</strain>
    </source>
</reference>
<dbReference type="Gene3D" id="1.10.10.60">
    <property type="entry name" value="Homeodomain-like"/>
    <property type="match status" value="1"/>
</dbReference>
<accession>A0A944DDW2</accession>
<feature type="domain" description="HTH araC/xylS-type" evidence="4">
    <location>
        <begin position="174"/>
        <end position="271"/>
    </location>
</feature>
<evidence type="ECO:0000313" key="6">
    <source>
        <dbReference type="Proteomes" id="UP000694660"/>
    </source>
</evidence>